<evidence type="ECO:0000313" key="2">
    <source>
        <dbReference type="EMBL" id="KAG0140031.1"/>
    </source>
</evidence>
<dbReference type="GO" id="GO:0051293">
    <property type="term" value="P:establishment of spindle localization"/>
    <property type="evidence" value="ECO:0007669"/>
    <property type="project" value="TreeGrafter"/>
</dbReference>
<dbReference type="GO" id="GO:0043332">
    <property type="term" value="C:mating projection tip"/>
    <property type="evidence" value="ECO:0007669"/>
    <property type="project" value="TreeGrafter"/>
</dbReference>
<feature type="compositionally biased region" description="Polar residues" evidence="1">
    <location>
        <begin position="208"/>
        <end position="227"/>
    </location>
</feature>
<feature type="compositionally biased region" description="Pro residues" evidence="1">
    <location>
        <begin position="188"/>
        <end position="198"/>
    </location>
</feature>
<feature type="compositionally biased region" description="Low complexity" evidence="1">
    <location>
        <begin position="88"/>
        <end position="99"/>
    </location>
</feature>
<organism evidence="2 3">
    <name type="scientific">Cronartium quercuum f. sp. fusiforme G11</name>
    <dbReference type="NCBI Taxonomy" id="708437"/>
    <lineage>
        <taxon>Eukaryota</taxon>
        <taxon>Fungi</taxon>
        <taxon>Dikarya</taxon>
        <taxon>Basidiomycota</taxon>
        <taxon>Pucciniomycotina</taxon>
        <taxon>Pucciniomycetes</taxon>
        <taxon>Pucciniales</taxon>
        <taxon>Coleosporiaceae</taxon>
        <taxon>Cronartium</taxon>
    </lineage>
</organism>
<feature type="region of interest" description="Disordered" evidence="1">
    <location>
        <begin position="503"/>
        <end position="522"/>
    </location>
</feature>
<dbReference type="EMBL" id="MU167485">
    <property type="protein sequence ID" value="KAG0140031.1"/>
    <property type="molecule type" value="Genomic_DNA"/>
</dbReference>
<accession>A0A9P6T5S3</accession>
<name>A0A9P6T5S3_9BASI</name>
<dbReference type="Pfam" id="PF08580">
    <property type="entry name" value="KAR9"/>
    <property type="match status" value="2"/>
</dbReference>
<feature type="compositionally biased region" description="Low complexity" evidence="1">
    <location>
        <begin position="928"/>
        <end position="938"/>
    </location>
</feature>
<dbReference type="InterPro" id="IPR036534">
    <property type="entry name" value="GAR_dom_sf"/>
</dbReference>
<feature type="compositionally biased region" description="Polar residues" evidence="1">
    <location>
        <begin position="696"/>
        <end position="715"/>
    </location>
</feature>
<keyword evidence="3" id="KW-1185">Reference proteome</keyword>
<dbReference type="AlphaFoldDB" id="A0A9P6T5S3"/>
<feature type="region of interest" description="Disordered" evidence="1">
    <location>
        <begin position="687"/>
        <end position="723"/>
    </location>
</feature>
<dbReference type="GO" id="GO:0005816">
    <property type="term" value="C:spindle pole body"/>
    <property type="evidence" value="ECO:0007669"/>
    <property type="project" value="TreeGrafter"/>
</dbReference>
<reference evidence="2" key="1">
    <citation type="submission" date="2013-11" db="EMBL/GenBank/DDBJ databases">
        <title>Genome sequence of the fusiform rust pathogen reveals effectors for host alternation and coevolution with pine.</title>
        <authorList>
            <consortium name="DOE Joint Genome Institute"/>
            <person name="Smith K."/>
            <person name="Pendleton A."/>
            <person name="Kubisiak T."/>
            <person name="Anderson C."/>
            <person name="Salamov A."/>
            <person name="Aerts A."/>
            <person name="Riley R."/>
            <person name="Clum A."/>
            <person name="Lindquist E."/>
            <person name="Ence D."/>
            <person name="Campbell M."/>
            <person name="Kronenberg Z."/>
            <person name="Feau N."/>
            <person name="Dhillon B."/>
            <person name="Hamelin R."/>
            <person name="Burleigh J."/>
            <person name="Smith J."/>
            <person name="Yandell M."/>
            <person name="Nelson C."/>
            <person name="Grigoriev I."/>
            <person name="Davis J."/>
        </authorList>
    </citation>
    <scope>NUCLEOTIDE SEQUENCE</scope>
    <source>
        <strain evidence="2">G11</strain>
    </source>
</reference>
<feature type="compositionally biased region" description="Basic and acidic residues" evidence="1">
    <location>
        <begin position="782"/>
        <end position="799"/>
    </location>
</feature>
<feature type="region of interest" description="Disordered" evidence="1">
    <location>
        <begin position="57"/>
        <end position="99"/>
    </location>
</feature>
<feature type="region of interest" description="Disordered" evidence="1">
    <location>
        <begin position="765"/>
        <end position="850"/>
    </location>
</feature>
<evidence type="ECO:0000313" key="3">
    <source>
        <dbReference type="Proteomes" id="UP000886653"/>
    </source>
</evidence>
<feature type="region of interest" description="Disordered" evidence="1">
    <location>
        <begin position="143"/>
        <end position="167"/>
    </location>
</feature>
<gene>
    <name evidence="2" type="ORF">CROQUDRAFT_665725</name>
</gene>
<feature type="region of interest" description="Disordered" evidence="1">
    <location>
        <begin position="181"/>
        <end position="278"/>
    </location>
</feature>
<dbReference type="OrthoDB" id="5559380at2759"/>
<feature type="compositionally biased region" description="Polar residues" evidence="1">
    <location>
        <begin position="872"/>
        <end position="885"/>
    </location>
</feature>
<sequence>MANITNNSLPTAIQPSSPMTVYSSPSYSTRKPPIVLPGQHSNRVRQTAALFERVASKVSAGTVSSSPPSAPNRLPDDRREKFNRRHSSQPSSQLSSPLLSFTPERLSEYPSQLIHTTNPDPHHSPAFLKPDPEFRQMLSFEPRPELSSFNDRPHTPESSQEIQRKHRSVLDMPYSIPSLVDDTLTIPLPQPPEQAKPTPPEEPRSDSDSTTTSNMQRSSVGTFSANGSDPPPLTDPDPRPTTEDLFLEQEPLSSLEPTLDPSPTLFDQPQPSSPKDEHAPLQIYQAEATKPEPEPNLEPASCLPPDPAPSSLLDSISVLGASARLTEVGMMIQEVALALFEVQELRHSNAFNSDSIRGKTRNALDASPSVLASAKTLAPAHLANSAGASALTPVDRALMKLDKKVEETTVELSQLASLLEPYDSSQPGPELAFLHQKHAGLLAEWAKIQKDTELLRDELKEDKWLVVFRTVSGQAEEMMGSLEKALAGAQEFIFELTRQRRRQSDQSRRVSGRLKKSSNESQLSVLHETSPLVMDPEAVQELLDRYLVLCKNFVAKKKHYLPSCERVLTTLVKGIENRSTKNGEVLRRYADMRTRFNTIQQRIARTDAELAKAEDILRQTIELDGQPVIEDKPKLVTVAPVTAPETPQSASSHRTSRAFTAVSQYLSPSSSSPVFLSKRSSSLKKLASKITPAKHQPSSPITSSTQGTSVLSRTAESVPAPPRQLRQARSIFHLPSHPPRTHARRTSASPACFEAHVTPPTLMRAHSSSQQQYHLRSAPAKAAEKPRWNISLKRTEDQPAPRPVSRAHGPPPTRGTTSRCPSRATHLPHTAATHQHSQHTPGGWPRNASMPPELISGGYAQVYPYIRPGSATGRSDCSGVTTHSVTYRPRPPSRVTRIPAPVVNIYEPQRTPSRKTPSRAGAATPAFSSSRLPRPSSRCGTPGPRSITQPPNLTPSSTGGSGLAQFSPTPSDLAKLPTIGSTYDFNPYDPLDKSIWLIVKSQMVEISLQRIDPPLSRNPEKVKQSGGGIGDQARYKFGFGINEHKIESKPLMCKLILKHSIGQSSKEKVLVRFGGGWRELEMYLLDEIDRYLNKN</sequence>
<feature type="region of interest" description="Disordered" evidence="1">
    <location>
        <begin position="1"/>
        <end position="41"/>
    </location>
</feature>
<feature type="region of interest" description="Disordered" evidence="1">
    <location>
        <begin position="871"/>
        <end position="969"/>
    </location>
</feature>
<comment type="caution">
    <text evidence="2">The sequence shown here is derived from an EMBL/GenBank/DDBJ whole genome shotgun (WGS) entry which is preliminary data.</text>
</comment>
<feature type="compositionally biased region" description="Low complexity" evidence="1">
    <location>
        <begin position="829"/>
        <end position="840"/>
    </location>
</feature>
<dbReference type="GO" id="GO:0005938">
    <property type="term" value="C:cell cortex"/>
    <property type="evidence" value="ECO:0007669"/>
    <property type="project" value="TreeGrafter"/>
</dbReference>
<dbReference type="PANTHER" id="PTHR37271:SF1">
    <property type="entry name" value="KARYOGAMY PROTEIN KAR9"/>
    <property type="match status" value="1"/>
</dbReference>
<proteinExistence type="predicted"/>
<dbReference type="InterPro" id="IPR013889">
    <property type="entry name" value="Karyogamy_KAR9"/>
</dbReference>
<dbReference type="PANTHER" id="PTHR37271">
    <property type="entry name" value="KARYOGAMY PROTEIN KAR9"/>
    <property type="match status" value="1"/>
</dbReference>
<feature type="compositionally biased region" description="Polar residues" evidence="1">
    <location>
        <begin position="1"/>
        <end position="29"/>
    </location>
</feature>
<evidence type="ECO:0008006" key="4">
    <source>
        <dbReference type="Google" id="ProtNLM"/>
    </source>
</evidence>
<feature type="compositionally biased region" description="Polar residues" evidence="1">
    <location>
        <begin position="946"/>
        <end position="969"/>
    </location>
</feature>
<evidence type="ECO:0000256" key="1">
    <source>
        <dbReference type="SAM" id="MobiDB-lite"/>
    </source>
</evidence>
<dbReference type="SUPFAM" id="SSF143575">
    <property type="entry name" value="GAS2 domain-like"/>
    <property type="match status" value="1"/>
</dbReference>
<dbReference type="GO" id="GO:0030473">
    <property type="term" value="P:nuclear migration along microtubule"/>
    <property type="evidence" value="ECO:0007669"/>
    <property type="project" value="TreeGrafter"/>
</dbReference>
<protein>
    <recommendedName>
        <fullName evidence="4">GAR domain-containing protein</fullName>
    </recommendedName>
</protein>
<dbReference type="GO" id="GO:0008017">
    <property type="term" value="F:microtubule binding"/>
    <property type="evidence" value="ECO:0007669"/>
    <property type="project" value="InterPro"/>
</dbReference>
<dbReference type="Proteomes" id="UP000886653">
    <property type="component" value="Unassembled WGS sequence"/>
</dbReference>